<name>A0A4R5FK63_9ACTN</name>
<evidence type="ECO:0000313" key="2">
    <source>
        <dbReference type="Proteomes" id="UP000295136"/>
    </source>
</evidence>
<dbReference type="RefSeq" id="WP_132631283.1">
    <property type="nucleotide sequence ID" value="NZ_SMLD01000038.1"/>
</dbReference>
<reference evidence="1 2" key="1">
    <citation type="submission" date="2019-03" db="EMBL/GenBank/DDBJ databases">
        <title>Draft genome sequences of novel Actinobacteria.</title>
        <authorList>
            <person name="Sahin N."/>
            <person name="Ay H."/>
            <person name="Saygin H."/>
        </authorList>
    </citation>
    <scope>NUCLEOTIDE SEQUENCE [LARGE SCALE GENOMIC DNA]</scope>
    <source>
        <strain evidence="1 2">6K102</strain>
    </source>
</reference>
<protein>
    <submittedName>
        <fullName evidence="1">Uncharacterized protein</fullName>
    </submittedName>
</protein>
<keyword evidence="2" id="KW-1185">Reference proteome</keyword>
<dbReference type="Proteomes" id="UP000295136">
    <property type="component" value="Unassembled WGS sequence"/>
</dbReference>
<organism evidence="1 2">
    <name type="scientific">Nonomuraea mesophila</name>
    <dbReference type="NCBI Taxonomy" id="2530382"/>
    <lineage>
        <taxon>Bacteria</taxon>
        <taxon>Bacillati</taxon>
        <taxon>Actinomycetota</taxon>
        <taxon>Actinomycetes</taxon>
        <taxon>Streptosporangiales</taxon>
        <taxon>Streptosporangiaceae</taxon>
        <taxon>Nonomuraea</taxon>
    </lineage>
</organism>
<comment type="caution">
    <text evidence="1">The sequence shown here is derived from an EMBL/GenBank/DDBJ whole genome shotgun (WGS) entry which is preliminary data.</text>
</comment>
<accession>A0A4R5FK63</accession>
<proteinExistence type="predicted"/>
<dbReference type="EMBL" id="SMLD01000038">
    <property type="protein sequence ID" value="TDE53214.1"/>
    <property type="molecule type" value="Genomic_DNA"/>
</dbReference>
<evidence type="ECO:0000313" key="1">
    <source>
        <dbReference type="EMBL" id="TDE53214.1"/>
    </source>
</evidence>
<sequence>MLKPRYRKVRLLNLRTGRAGAVVKAKLPRGQYIDDIDFDRSKRLVVRSKVATGVAVYQVSRKTGAVRLLRKIKRPDVAMWVLPGDESYEPWTLRK</sequence>
<dbReference type="AlphaFoldDB" id="A0A4R5FK63"/>
<gene>
    <name evidence="1" type="ORF">E1295_17085</name>
</gene>